<dbReference type="Proteomes" id="UP001295444">
    <property type="component" value="Unassembled WGS sequence"/>
</dbReference>
<organism evidence="1 2">
    <name type="scientific">Pelobates cultripes</name>
    <name type="common">Western spadefoot toad</name>
    <dbReference type="NCBI Taxonomy" id="61616"/>
    <lineage>
        <taxon>Eukaryota</taxon>
        <taxon>Metazoa</taxon>
        <taxon>Chordata</taxon>
        <taxon>Craniata</taxon>
        <taxon>Vertebrata</taxon>
        <taxon>Euteleostomi</taxon>
        <taxon>Amphibia</taxon>
        <taxon>Batrachia</taxon>
        <taxon>Anura</taxon>
        <taxon>Pelobatoidea</taxon>
        <taxon>Pelobatidae</taxon>
        <taxon>Pelobates</taxon>
    </lineage>
</organism>
<dbReference type="AlphaFoldDB" id="A0AAD1TL82"/>
<accession>A0AAD1TL82</accession>
<keyword evidence="2" id="KW-1185">Reference proteome</keyword>
<dbReference type="EMBL" id="CAKOES020000049">
    <property type="protein sequence ID" value="CAH2329786.1"/>
    <property type="molecule type" value="Genomic_DNA"/>
</dbReference>
<gene>
    <name evidence="1" type="ORF">PECUL_23A002674</name>
</gene>
<name>A0AAD1TL82_PELCU</name>
<sequence length="43" mass="4805">MVEDTEISGLNAGIPFLIHSQKPTLRSQVPSHFKSLKGTDFYD</sequence>
<proteinExistence type="predicted"/>
<evidence type="ECO:0000313" key="2">
    <source>
        <dbReference type="Proteomes" id="UP001295444"/>
    </source>
</evidence>
<protein>
    <submittedName>
        <fullName evidence="1">Uncharacterized protein</fullName>
    </submittedName>
</protein>
<comment type="caution">
    <text evidence="1">The sequence shown here is derived from an EMBL/GenBank/DDBJ whole genome shotgun (WGS) entry which is preliminary data.</text>
</comment>
<reference evidence="1" key="1">
    <citation type="submission" date="2022-03" db="EMBL/GenBank/DDBJ databases">
        <authorList>
            <person name="Alioto T."/>
            <person name="Alioto T."/>
            <person name="Gomez Garrido J."/>
        </authorList>
    </citation>
    <scope>NUCLEOTIDE SEQUENCE</scope>
</reference>
<evidence type="ECO:0000313" key="1">
    <source>
        <dbReference type="EMBL" id="CAH2329786.1"/>
    </source>
</evidence>